<evidence type="ECO:0000259" key="8">
    <source>
        <dbReference type="Pfam" id="PF02687"/>
    </source>
</evidence>
<dbReference type="InterPro" id="IPR003838">
    <property type="entry name" value="ABC3_permease_C"/>
</dbReference>
<evidence type="ECO:0000256" key="2">
    <source>
        <dbReference type="ARBA" id="ARBA00022475"/>
    </source>
</evidence>
<keyword evidence="3 7" id="KW-0812">Transmembrane</keyword>
<dbReference type="EMBL" id="AP026933">
    <property type="protein sequence ID" value="BDT03896.1"/>
    <property type="molecule type" value="Genomic_DNA"/>
</dbReference>
<evidence type="ECO:0000313" key="10">
    <source>
        <dbReference type="Proteomes" id="UP001163387"/>
    </source>
</evidence>
<feature type="domain" description="ABC3 transporter permease C-terminal" evidence="8">
    <location>
        <begin position="461"/>
        <end position="579"/>
    </location>
</feature>
<keyword evidence="5 7" id="KW-0472">Membrane</keyword>
<feature type="transmembrane region" description="Helical" evidence="7">
    <location>
        <begin position="1149"/>
        <end position="1171"/>
    </location>
</feature>
<dbReference type="PANTHER" id="PTHR30572">
    <property type="entry name" value="MEMBRANE COMPONENT OF TRANSPORTER-RELATED"/>
    <property type="match status" value="1"/>
</dbReference>
<evidence type="ECO:0000256" key="7">
    <source>
        <dbReference type="SAM" id="Phobius"/>
    </source>
</evidence>
<evidence type="ECO:0000313" key="9">
    <source>
        <dbReference type="EMBL" id="BDT03896.1"/>
    </source>
</evidence>
<feature type="transmembrane region" description="Helical" evidence="7">
    <location>
        <begin position="595"/>
        <end position="611"/>
    </location>
</feature>
<comment type="subcellular location">
    <subcellularLocation>
        <location evidence="1">Cell membrane</location>
        <topology evidence="1">Multi-pass membrane protein</topology>
    </subcellularLocation>
</comment>
<evidence type="ECO:0000256" key="4">
    <source>
        <dbReference type="ARBA" id="ARBA00022989"/>
    </source>
</evidence>
<name>A0ABM8BVK4_9MOLU</name>
<feature type="transmembrane region" description="Helical" evidence="7">
    <location>
        <begin position="1052"/>
        <end position="1081"/>
    </location>
</feature>
<dbReference type="Proteomes" id="UP001163387">
    <property type="component" value="Chromosome"/>
</dbReference>
<feature type="transmembrane region" description="Helical" evidence="7">
    <location>
        <begin position="500"/>
        <end position="525"/>
    </location>
</feature>
<evidence type="ECO:0000256" key="1">
    <source>
        <dbReference type="ARBA" id="ARBA00004651"/>
    </source>
</evidence>
<reference evidence="9 10" key="1">
    <citation type="journal article" date="2022" name="Front. Microbiol.">
        <title>Male-killing mechanisms vary between Spiroplasma species.</title>
        <authorList>
            <person name="Arai H."/>
            <person name="Inoue M."/>
            <person name="Kageyama D."/>
        </authorList>
    </citation>
    <scope>NUCLEOTIDE SEQUENCE [LARGE SCALE GENOMIC DNA]</scope>
    <source>
        <strain evidence="10">sHm</strain>
    </source>
</reference>
<comment type="similarity">
    <text evidence="6">Belongs to the ABC-4 integral membrane protein family.</text>
</comment>
<evidence type="ECO:0000256" key="5">
    <source>
        <dbReference type="ARBA" id="ARBA00023136"/>
    </source>
</evidence>
<feature type="transmembrane region" description="Helical" evidence="7">
    <location>
        <begin position="632"/>
        <end position="656"/>
    </location>
</feature>
<feature type="transmembrane region" description="Helical" evidence="7">
    <location>
        <begin position="556"/>
        <end position="575"/>
    </location>
</feature>
<protein>
    <recommendedName>
        <fullName evidence="8">ABC3 transporter permease C-terminal domain-containing protein</fullName>
    </recommendedName>
</protein>
<gene>
    <name evidence="9" type="ORF">SHM_15420</name>
</gene>
<keyword evidence="10" id="KW-1185">Reference proteome</keyword>
<keyword evidence="2" id="KW-1003">Cell membrane</keyword>
<accession>A0ABM8BVK4</accession>
<evidence type="ECO:0000256" key="6">
    <source>
        <dbReference type="ARBA" id="ARBA00038076"/>
    </source>
</evidence>
<dbReference type="Pfam" id="PF02687">
    <property type="entry name" value="FtsX"/>
    <property type="match status" value="1"/>
</dbReference>
<sequence length="1185" mass="136161">MFKLLRNYIREQKNNLLQMFGLGFLVMIMIIAFLSLNFSNNYLFEQYVNDIAHNEFNQYTFFSPVEYVNFDGKYNEKDKNGSYLNNINYYQKDNTIDKEKMAKATFQLTIPDATRPDIYRFTFYGGLANSKEYFAIGDSLFNDTSHKYIDFKINIPINYPSYDTHKATIEQYANILNQYLYDPLHPENATNFMITSEAALQFYNDNFKGKTEYPYANRNYSEIDIKNEAKLYEIISMGMLYKDIEWQHAVMVRDLLITSKNFAFIETGPEYIVNKAIIVKDGGPSLTEKPLQDNEILIYKHFTELNNLHIGQNYVIAGQTFIIRGYATSSLAAFVGRYFGNSLDLKNNTVAFTNGNTMHKVESNLKAFSSNIDDFFLGINPDLAKNIDSQINNEWIYNYLHATYKTPTDIASTKYYNNGIEYNKIVSPLNINNPRFYTSMQEWSFSSINNRINVIEEISSLFLILIFIVTTIIIFIITFKMIHRNKKLIRILKATGYKSWQLSISLVISIIAPLFIFAIIGVLISIPVAHYLIYITNISTVALISYGWYFNIVTAILLLVIPIISLTFISFLMVLFLLRNKPLDLITNNISKQKYKINISSTFTFIARYVIGRFSYRNKLAVTTSLRSFGKTLIMCFTSIFAATLVFFALVASGLVNNMLGSQFAGTNFNYQNGYQFDDNIKTNFINNENKLMYQFNSVDNIKSKISLYPELLAAIKQFDPLNPNKSIVINVQNRYIMGSELLKIKQWIDANPSKIPSIIKNFLEKNKILFNYLTNNNGKNNTDLLISFGLIPYDEQYEVPYTQLELDKANLLLPNQRGAVFDNDTQTLSKESFKNWSAPRTAYGIDDSLSDFLSLNFSISDFSTFSKLNLTDMEVSNNWQDKQFINIRNHLIQKLGIKNPDSSPVQFIPMATSALPSVVNVYNGGEQLNNSVIYRYKGLDNQTKYIIGVAYDYFNKLDPKIIVMPKLWLNEILFGSKSDLLENNFANSKLSKFTDNEFKHYLPIISNKNDYNIDLAQISHSGYLESKGISTSLSSVYDISNLRSIMKNNQYSLQIIISFFGIFSVTLSLMIIVIVTNISVRDNLILINILRSLGYTALEVSYNFFLVIIPALVMSSLVAVFIVPSLVMVLSNLLATFAKIAFPIVFRWWYFALMISINILIYLVSYIITWKLNVNNKQLMTLTK</sequence>
<organism evidence="9 10">
    <name type="scientific">Spiroplasma ixodetis</name>
    <dbReference type="NCBI Taxonomy" id="2141"/>
    <lineage>
        <taxon>Bacteria</taxon>
        <taxon>Bacillati</taxon>
        <taxon>Mycoplasmatota</taxon>
        <taxon>Mollicutes</taxon>
        <taxon>Entomoplasmatales</taxon>
        <taxon>Spiroplasmataceae</taxon>
        <taxon>Spiroplasma</taxon>
    </lineage>
</organism>
<evidence type="ECO:0000256" key="3">
    <source>
        <dbReference type="ARBA" id="ARBA00022692"/>
    </source>
</evidence>
<proteinExistence type="inferred from homology"/>
<keyword evidence="4 7" id="KW-1133">Transmembrane helix</keyword>
<dbReference type="PANTHER" id="PTHR30572:SF4">
    <property type="entry name" value="ABC TRANSPORTER PERMEASE YTRF"/>
    <property type="match status" value="1"/>
</dbReference>
<feature type="transmembrane region" description="Helical" evidence="7">
    <location>
        <begin position="1102"/>
        <end position="1129"/>
    </location>
</feature>
<dbReference type="InterPro" id="IPR050250">
    <property type="entry name" value="Macrolide_Exporter_MacB"/>
</dbReference>
<feature type="transmembrane region" description="Helical" evidence="7">
    <location>
        <begin position="20"/>
        <end position="38"/>
    </location>
</feature>
<feature type="transmembrane region" description="Helical" evidence="7">
    <location>
        <begin position="531"/>
        <end position="549"/>
    </location>
</feature>
<feature type="transmembrane region" description="Helical" evidence="7">
    <location>
        <begin position="458"/>
        <end position="479"/>
    </location>
</feature>